<organism evidence="1 2">
    <name type="scientific">Pseudogulbenkiania subflava DSM 22618</name>
    <dbReference type="NCBI Taxonomy" id="1123014"/>
    <lineage>
        <taxon>Bacteria</taxon>
        <taxon>Pseudomonadati</taxon>
        <taxon>Pseudomonadota</taxon>
        <taxon>Betaproteobacteria</taxon>
        <taxon>Neisseriales</taxon>
        <taxon>Chromobacteriaceae</taxon>
        <taxon>Pseudogulbenkiania</taxon>
    </lineage>
</organism>
<dbReference type="Proteomes" id="UP000192920">
    <property type="component" value="Unassembled WGS sequence"/>
</dbReference>
<sequence>MKLNQAAFDVGQLAERLSQGYYAHLAAISVATDPRAAQLAPQIQPGQIVPVADVKRKDGTAHVFHFLHFLSLASSDDLIAAELERVWFAGTLLRVGDALAQHQYFDRAPELELLRHLRNGIAHGNRFRIDNPSSLTKFPAHNRLAWIRSDLKSDFEIEPALNGTEVLFSFMEPGDILDLLMSIGLYLIRMGNGDPLRP</sequence>
<dbReference type="EMBL" id="FXAG01000002">
    <property type="protein sequence ID" value="SME98225.1"/>
    <property type="molecule type" value="Genomic_DNA"/>
</dbReference>
<keyword evidence="2" id="KW-1185">Reference proteome</keyword>
<evidence type="ECO:0000313" key="1">
    <source>
        <dbReference type="EMBL" id="SME98225.1"/>
    </source>
</evidence>
<evidence type="ECO:0000313" key="2">
    <source>
        <dbReference type="Proteomes" id="UP000192920"/>
    </source>
</evidence>
<dbReference type="RefSeq" id="WP_085274856.1">
    <property type="nucleotide sequence ID" value="NZ_FXAG01000002.1"/>
</dbReference>
<reference evidence="2" key="1">
    <citation type="submission" date="2017-04" db="EMBL/GenBank/DDBJ databases">
        <authorList>
            <person name="Varghese N."/>
            <person name="Submissions S."/>
        </authorList>
    </citation>
    <scope>NUCLEOTIDE SEQUENCE [LARGE SCALE GENOMIC DNA]</scope>
    <source>
        <strain evidence="2">DSM 22618</strain>
    </source>
</reference>
<dbReference type="AlphaFoldDB" id="A0A1Y6B8E8"/>
<gene>
    <name evidence="1" type="ORF">SAMN02745746_00496</name>
</gene>
<accession>A0A1Y6B8E8</accession>
<proteinExistence type="predicted"/>
<name>A0A1Y6B8E8_9NEIS</name>
<protein>
    <submittedName>
        <fullName evidence="1">Uncharacterized protein</fullName>
    </submittedName>
</protein>